<evidence type="ECO:0000256" key="3">
    <source>
        <dbReference type="ARBA" id="ARBA00022741"/>
    </source>
</evidence>
<dbReference type="PANTHER" id="PTHR43394:SF1">
    <property type="entry name" value="ATP-BINDING CASSETTE SUB-FAMILY B MEMBER 10, MITOCHONDRIAL"/>
    <property type="match status" value="1"/>
</dbReference>
<evidence type="ECO:0000256" key="6">
    <source>
        <dbReference type="ARBA" id="ARBA00023136"/>
    </source>
</evidence>
<dbReference type="InterPro" id="IPR036640">
    <property type="entry name" value="ABC1_TM_sf"/>
</dbReference>
<accession>A0ABV8A1G2</accession>
<dbReference type="PROSITE" id="PS50893">
    <property type="entry name" value="ABC_TRANSPORTER_2"/>
    <property type="match status" value="1"/>
</dbReference>
<evidence type="ECO:0000256" key="4">
    <source>
        <dbReference type="ARBA" id="ARBA00022840"/>
    </source>
</evidence>
<keyword evidence="6 7" id="KW-0472">Membrane</keyword>
<dbReference type="RefSeq" id="WP_380075655.1">
    <property type="nucleotide sequence ID" value="NZ_JBHRZF010000013.1"/>
</dbReference>
<dbReference type="InterPro" id="IPR003593">
    <property type="entry name" value="AAA+_ATPase"/>
</dbReference>
<feature type="transmembrane region" description="Helical" evidence="7">
    <location>
        <begin position="173"/>
        <end position="190"/>
    </location>
</feature>
<keyword evidence="5 7" id="KW-1133">Transmembrane helix</keyword>
<organism evidence="10 11">
    <name type="scientific">Deinococcus antarcticus</name>
    <dbReference type="NCBI Taxonomy" id="1298767"/>
    <lineage>
        <taxon>Bacteria</taxon>
        <taxon>Thermotogati</taxon>
        <taxon>Deinococcota</taxon>
        <taxon>Deinococci</taxon>
        <taxon>Deinococcales</taxon>
        <taxon>Deinococcaceae</taxon>
        <taxon>Deinococcus</taxon>
    </lineage>
</organism>
<dbReference type="InterPro" id="IPR003439">
    <property type="entry name" value="ABC_transporter-like_ATP-bd"/>
</dbReference>
<name>A0ABV8A1G2_9DEIO</name>
<dbReference type="Gene3D" id="1.20.1560.10">
    <property type="entry name" value="ABC transporter type 1, transmembrane domain"/>
    <property type="match status" value="1"/>
</dbReference>
<keyword evidence="11" id="KW-1185">Reference proteome</keyword>
<gene>
    <name evidence="10" type="ORF">ACFOPQ_01720</name>
</gene>
<dbReference type="Gene3D" id="3.40.50.300">
    <property type="entry name" value="P-loop containing nucleotide triphosphate hydrolases"/>
    <property type="match status" value="1"/>
</dbReference>
<evidence type="ECO:0000256" key="2">
    <source>
        <dbReference type="ARBA" id="ARBA00022692"/>
    </source>
</evidence>
<comment type="subcellular location">
    <subcellularLocation>
        <location evidence="1">Cell membrane</location>
        <topology evidence="1">Multi-pass membrane protein</topology>
    </subcellularLocation>
</comment>
<keyword evidence="2 7" id="KW-0812">Transmembrane</keyword>
<evidence type="ECO:0000256" key="7">
    <source>
        <dbReference type="SAM" id="Phobius"/>
    </source>
</evidence>
<feature type="transmembrane region" description="Helical" evidence="7">
    <location>
        <begin position="261"/>
        <end position="281"/>
    </location>
</feature>
<feature type="domain" description="ABC transmembrane type-1" evidence="9">
    <location>
        <begin position="34"/>
        <end position="319"/>
    </location>
</feature>
<feature type="transmembrane region" description="Helical" evidence="7">
    <location>
        <begin position="293"/>
        <end position="312"/>
    </location>
</feature>
<dbReference type="PROSITE" id="PS50929">
    <property type="entry name" value="ABC_TM1F"/>
    <property type="match status" value="1"/>
</dbReference>
<evidence type="ECO:0000256" key="1">
    <source>
        <dbReference type="ARBA" id="ARBA00004651"/>
    </source>
</evidence>
<dbReference type="InterPro" id="IPR027417">
    <property type="entry name" value="P-loop_NTPase"/>
</dbReference>
<evidence type="ECO:0000313" key="10">
    <source>
        <dbReference type="EMBL" id="MFC3859492.1"/>
    </source>
</evidence>
<dbReference type="Pfam" id="PF00005">
    <property type="entry name" value="ABC_tran"/>
    <property type="match status" value="1"/>
</dbReference>
<evidence type="ECO:0000313" key="11">
    <source>
        <dbReference type="Proteomes" id="UP001595748"/>
    </source>
</evidence>
<proteinExistence type="predicted"/>
<feature type="transmembrane region" description="Helical" evidence="7">
    <location>
        <begin position="33"/>
        <end position="58"/>
    </location>
</feature>
<dbReference type="PROSITE" id="PS00211">
    <property type="entry name" value="ABC_TRANSPORTER_1"/>
    <property type="match status" value="1"/>
</dbReference>
<dbReference type="InterPro" id="IPR011527">
    <property type="entry name" value="ABC1_TM_dom"/>
</dbReference>
<comment type="caution">
    <text evidence="10">The sequence shown here is derived from an EMBL/GenBank/DDBJ whole genome shotgun (WGS) entry which is preliminary data.</text>
</comment>
<evidence type="ECO:0000259" key="9">
    <source>
        <dbReference type="PROSITE" id="PS50929"/>
    </source>
</evidence>
<evidence type="ECO:0000256" key="5">
    <source>
        <dbReference type="ARBA" id="ARBA00022989"/>
    </source>
</evidence>
<dbReference type="InterPro" id="IPR017871">
    <property type="entry name" value="ABC_transporter-like_CS"/>
</dbReference>
<keyword evidence="4 10" id="KW-0067">ATP-binding</keyword>
<reference evidence="11" key="1">
    <citation type="journal article" date="2019" name="Int. J. Syst. Evol. Microbiol.">
        <title>The Global Catalogue of Microorganisms (GCM) 10K type strain sequencing project: providing services to taxonomists for standard genome sequencing and annotation.</title>
        <authorList>
            <consortium name="The Broad Institute Genomics Platform"/>
            <consortium name="The Broad Institute Genome Sequencing Center for Infectious Disease"/>
            <person name="Wu L."/>
            <person name="Ma J."/>
        </authorList>
    </citation>
    <scope>NUCLEOTIDE SEQUENCE [LARGE SCALE GENOMIC DNA]</scope>
    <source>
        <strain evidence="11">CCTCC AB 2013263</strain>
    </source>
</reference>
<dbReference type="SMART" id="SM00382">
    <property type="entry name" value="AAA"/>
    <property type="match status" value="1"/>
</dbReference>
<dbReference type="Proteomes" id="UP001595748">
    <property type="component" value="Unassembled WGS sequence"/>
</dbReference>
<dbReference type="SUPFAM" id="SSF90123">
    <property type="entry name" value="ABC transporter transmembrane region"/>
    <property type="match status" value="1"/>
</dbReference>
<feature type="domain" description="ABC transporter" evidence="8">
    <location>
        <begin position="354"/>
        <end position="595"/>
    </location>
</feature>
<dbReference type="GO" id="GO:0005524">
    <property type="term" value="F:ATP binding"/>
    <property type="evidence" value="ECO:0007669"/>
    <property type="project" value="UniProtKB-KW"/>
</dbReference>
<sequence>MTTARIPLQSGLNALKVLPQALALIREGAGREFVLGGAAQVGAGLIPAAMGLGAKWLVDALASGQGFTRHVMLLVALQFVLAGLGLVLQYSADYFRVAVRERLQRHLQLRVAGHAAGLDLAFFELPGNYDAFAQAQDDLGFRPMLMAYSVLISLQQAATVTGFFLAVLAFQPVLALALLLAALPTLFAAGKSGSESWGSYDLNTPGGRRAAYFESLLTRDQAAKEVRLYGLAPTFLKGLQEHTLQIMADKLSVEKRRNLRFGWSGLLGIAVEYGALAFVVYRVATGGATLGDFTLMVTALAGVRGGLTRMLAELGQMYENSLFFSALTKFLAQKPLILAPASPLPLPLAAAHTLRLENVTFPYPGAERPVFQNLTLELRAGETTALVGVNGAGKTTLVKLLTRLYDPQEGRITLDGVDIRDFDPDEYRRSLGVVLQDFTRYQLSARENIALGRVGETDEDARLHDAAQRSNALELIQGLPEGWDTLLGRQFHIRGQDLSGGQWQRIALARALYRDAPILLLDEPTAALDAETEAELFGKYRDLTRGKTTLLITHRFNTVRMADRIVLLEHGRILEDGTHAELLALGGRYAEMYEVQAEVYREGVAS</sequence>
<dbReference type="InterPro" id="IPR039421">
    <property type="entry name" value="Type_1_exporter"/>
</dbReference>
<feature type="transmembrane region" description="Helical" evidence="7">
    <location>
        <begin position="70"/>
        <end position="92"/>
    </location>
</feature>
<dbReference type="SUPFAM" id="SSF52540">
    <property type="entry name" value="P-loop containing nucleoside triphosphate hydrolases"/>
    <property type="match status" value="1"/>
</dbReference>
<keyword evidence="3" id="KW-0547">Nucleotide-binding</keyword>
<dbReference type="PANTHER" id="PTHR43394">
    <property type="entry name" value="ATP-DEPENDENT PERMEASE MDL1, MITOCHONDRIAL"/>
    <property type="match status" value="1"/>
</dbReference>
<evidence type="ECO:0000259" key="8">
    <source>
        <dbReference type="PROSITE" id="PS50893"/>
    </source>
</evidence>
<dbReference type="EMBL" id="JBHRZF010000013">
    <property type="protein sequence ID" value="MFC3859492.1"/>
    <property type="molecule type" value="Genomic_DNA"/>
</dbReference>
<protein>
    <submittedName>
        <fullName evidence="10">ABC transporter ATP-binding protein</fullName>
    </submittedName>
</protein>